<evidence type="ECO:0000313" key="1">
    <source>
        <dbReference type="EMBL" id="QDU94655.1"/>
    </source>
</evidence>
<dbReference type="Proteomes" id="UP000317648">
    <property type="component" value="Chromosome"/>
</dbReference>
<dbReference type="KEGG" id="lcre:Pla8534_24610"/>
<dbReference type="RefSeq" id="WP_197443216.1">
    <property type="nucleotide sequence ID" value="NZ_CP036433.1"/>
</dbReference>
<dbReference type="EMBL" id="CP036433">
    <property type="protein sequence ID" value="QDU94655.1"/>
    <property type="molecule type" value="Genomic_DNA"/>
</dbReference>
<organism evidence="1 2">
    <name type="scientific">Lignipirellula cremea</name>
    <dbReference type="NCBI Taxonomy" id="2528010"/>
    <lineage>
        <taxon>Bacteria</taxon>
        <taxon>Pseudomonadati</taxon>
        <taxon>Planctomycetota</taxon>
        <taxon>Planctomycetia</taxon>
        <taxon>Pirellulales</taxon>
        <taxon>Pirellulaceae</taxon>
        <taxon>Lignipirellula</taxon>
    </lineage>
</organism>
<accession>A0A518DS37</accession>
<dbReference type="PANTHER" id="PTHR37833">
    <property type="entry name" value="LIPOPROTEIN-RELATED"/>
    <property type="match status" value="1"/>
</dbReference>
<dbReference type="Gene3D" id="2.60.40.10">
    <property type="entry name" value="Immunoglobulins"/>
    <property type="match status" value="1"/>
</dbReference>
<sequence>MKTLLLPLSFFLLGVLIGAAVCWSKISSVPDFQPPPPRDPGKSVVHGVPQVQVVGSERYEFGLMERGDTQEHTFVLTNVGGAPLELTLGKTTCSCTLAELSNASVPPSGKTEVRLEWSPKGNSNAFAQSAEIYTNDPTQPVLRLAVKGKVRQLVAPDTERLSLGDILSTEGKSASFRLFNYTADPLELTSLDWTDPTAGEFLKLTSSPLAAADLAGEEGAKEGVLVEVAAKPGLPLGPIRQTIQIAANPQHSFQIPVTGTVISDLSWLSTGMPFRRETSLLTWGTIDRKQGAEATIYLLAKGPHRNDAELTVDKVEPPGLIHVQIDPPRELENGKSRMFPVKLSVPPGSDAIRLMGLTPEGQAKVVLHSSVPGAESIPLFINLSID</sequence>
<dbReference type="InterPro" id="IPR011467">
    <property type="entry name" value="DUF1573"/>
</dbReference>
<dbReference type="AlphaFoldDB" id="A0A518DS37"/>
<proteinExistence type="predicted"/>
<dbReference type="PANTHER" id="PTHR37833:SF1">
    <property type="entry name" value="SIGNAL PEPTIDE PROTEIN"/>
    <property type="match status" value="1"/>
</dbReference>
<protein>
    <recommendedName>
        <fullName evidence="3">DUF1573 domain-containing protein</fullName>
    </recommendedName>
</protein>
<evidence type="ECO:0000313" key="2">
    <source>
        <dbReference type="Proteomes" id="UP000317648"/>
    </source>
</evidence>
<gene>
    <name evidence="1" type="ORF">Pla8534_24610</name>
</gene>
<reference evidence="1 2" key="1">
    <citation type="submission" date="2019-02" db="EMBL/GenBank/DDBJ databases">
        <title>Deep-cultivation of Planctomycetes and their phenomic and genomic characterization uncovers novel biology.</title>
        <authorList>
            <person name="Wiegand S."/>
            <person name="Jogler M."/>
            <person name="Boedeker C."/>
            <person name="Pinto D."/>
            <person name="Vollmers J."/>
            <person name="Rivas-Marin E."/>
            <person name="Kohn T."/>
            <person name="Peeters S.H."/>
            <person name="Heuer A."/>
            <person name="Rast P."/>
            <person name="Oberbeckmann S."/>
            <person name="Bunk B."/>
            <person name="Jeske O."/>
            <person name="Meyerdierks A."/>
            <person name="Storesund J.E."/>
            <person name="Kallscheuer N."/>
            <person name="Luecker S."/>
            <person name="Lage O.M."/>
            <person name="Pohl T."/>
            <person name="Merkel B.J."/>
            <person name="Hornburger P."/>
            <person name="Mueller R.-W."/>
            <person name="Bruemmer F."/>
            <person name="Labrenz M."/>
            <person name="Spormann A.M."/>
            <person name="Op den Camp H."/>
            <person name="Overmann J."/>
            <person name="Amann R."/>
            <person name="Jetten M.S.M."/>
            <person name="Mascher T."/>
            <person name="Medema M.H."/>
            <person name="Devos D.P."/>
            <person name="Kaster A.-K."/>
            <person name="Ovreas L."/>
            <person name="Rohde M."/>
            <person name="Galperin M.Y."/>
            <person name="Jogler C."/>
        </authorList>
    </citation>
    <scope>NUCLEOTIDE SEQUENCE [LARGE SCALE GENOMIC DNA]</scope>
    <source>
        <strain evidence="1 2">Pla85_3_4</strain>
    </source>
</reference>
<dbReference type="Pfam" id="PF07610">
    <property type="entry name" value="DUF1573"/>
    <property type="match status" value="1"/>
</dbReference>
<name>A0A518DS37_9BACT</name>
<keyword evidence="2" id="KW-1185">Reference proteome</keyword>
<evidence type="ECO:0008006" key="3">
    <source>
        <dbReference type="Google" id="ProtNLM"/>
    </source>
</evidence>
<dbReference type="InterPro" id="IPR013783">
    <property type="entry name" value="Ig-like_fold"/>
</dbReference>